<reference evidence="5 6" key="1">
    <citation type="submission" date="2020-07" db="EMBL/GenBank/DDBJ databases">
        <title>Sequencing the genomes of 1000 actinobacteria strains.</title>
        <authorList>
            <person name="Klenk H.-P."/>
        </authorList>
    </citation>
    <scope>NUCLEOTIDE SEQUENCE [LARGE SCALE GENOMIC DNA]</scope>
    <source>
        <strain evidence="5 6">DSM 24482</strain>
    </source>
</reference>
<reference evidence="4 7" key="2">
    <citation type="submission" date="2021-01" db="EMBL/GenBank/DDBJ databases">
        <title>Whole genome shotgun sequence of Cellulomonas oligotrophica NBRC 109435.</title>
        <authorList>
            <person name="Komaki H."/>
            <person name="Tamura T."/>
        </authorList>
    </citation>
    <scope>NUCLEOTIDE SEQUENCE [LARGE SCALE GENOMIC DNA]</scope>
    <source>
        <strain evidence="4 7">NBRC 109435</strain>
    </source>
</reference>
<dbReference type="GO" id="GO:0005840">
    <property type="term" value="C:ribosome"/>
    <property type="evidence" value="ECO:0007669"/>
    <property type="project" value="UniProtKB-KW"/>
</dbReference>
<dbReference type="GO" id="GO:0016747">
    <property type="term" value="F:acyltransferase activity, transferring groups other than amino-acyl groups"/>
    <property type="evidence" value="ECO:0007669"/>
    <property type="project" value="InterPro"/>
</dbReference>
<sequence length="172" mass="18739">MSGTVVAPQPAHASDLDAIDALRRSLEDWMAETGLVQWPRGSLPRERIAAQLAGGEWWVVRDAEVGVAGSLRLLRVDPDFWGDDATPAVYVHGLMVDRRRAGTGLGRALLDWSLERARAAGVDVLRLDCRTTNPALRAYYEGYGFTAVGVRDFATFSATLLQMPVDGRPTSS</sequence>
<dbReference type="SUPFAM" id="SSF55729">
    <property type="entry name" value="Acyl-CoA N-acyltransferases (Nat)"/>
    <property type="match status" value="1"/>
</dbReference>
<protein>
    <submittedName>
        <fullName evidence="5">Ribosomal protein S18 acetylase RimI-like enzyme</fullName>
    </submittedName>
</protein>
<dbReference type="RefSeq" id="WP_239072706.1">
    <property type="nucleotide sequence ID" value="NZ_BAABFI010000002.1"/>
</dbReference>
<proteinExistence type="predicted"/>
<keyword evidence="5" id="KW-0687">Ribonucleoprotein</keyword>
<dbReference type="PROSITE" id="PS51186">
    <property type="entry name" value="GNAT"/>
    <property type="match status" value="1"/>
</dbReference>
<dbReference type="Proteomes" id="UP000577956">
    <property type="component" value="Unassembled WGS sequence"/>
</dbReference>
<keyword evidence="1" id="KW-0808">Transferase</keyword>
<comment type="caution">
    <text evidence="5">The sequence shown here is derived from an EMBL/GenBank/DDBJ whole genome shotgun (WGS) entry which is preliminary data.</text>
</comment>
<organism evidence="5 6">
    <name type="scientific">Cellulomonas oligotrophica</name>
    <dbReference type="NCBI Taxonomy" id="931536"/>
    <lineage>
        <taxon>Bacteria</taxon>
        <taxon>Bacillati</taxon>
        <taxon>Actinomycetota</taxon>
        <taxon>Actinomycetes</taxon>
        <taxon>Micrococcales</taxon>
        <taxon>Cellulomonadaceae</taxon>
        <taxon>Cellulomonas</taxon>
    </lineage>
</organism>
<accession>A0A7Y9FF88</accession>
<dbReference type="PANTHER" id="PTHR43877">
    <property type="entry name" value="AMINOALKYLPHOSPHONATE N-ACETYLTRANSFERASE-RELATED-RELATED"/>
    <property type="match status" value="1"/>
</dbReference>
<dbReference type="Pfam" id="PF00583">
    <property type="entry name" value="Acetyltransf_1"/>
    <property type="match status" value="1"/>
</dbReference>
<evidence type="ECO:0000313" key="6">
    <source>
        <dbReference type="Proteomes" id="UP000577956"/>
    </source>
</evidence>
<name>A0A7Y9FF88_9CELL</name>
<evidence type="ECO:0000256" key="2">
    <source>
        <dbReference type="ARBA" id="ARBA00023315"/>
    </source>
</evidence>
<evidence type="ECO:0000259" key="3">
    <source>
        <dbReference type="PROSITE" id="PS51186"/>
    </source>
</evidence>
<dbReference type="EMBL" id="JACCBK010000001">
    <property type="protein sequence ID" value="NYD85912.1"/>
    <property type="molecule type" value="Genomic_DNA"/>
</dbReference>
<feature type="domain" description="N-acetyltransferase" evidence="3">
    <location>
        <begin position="6"/>
        <end position="166"/>
    </location>
</feature>
<dbReference type="Proteomes" id="UP000618382">
    <property type="component" value="Unassembled WGS sequence"/>
</dbReference>
<evidence type="ECO:0000313" key="5">
    <source>
        <dbReference type="EMBL" id="NYD85912.1"/>
    </source>
</evidence>
<dbReference type="EMBL" id="BONN01000001">
    <property type="protein sequence ID" value="GIG31081.1"/>
    <property type="molecule type" value="Genomic_DNA"/>
</dbReference>
<keyword evidence="7" id="KW-1185">Reference proteome</keyword>
<evidence type="ECO:0000256" key="1">
    <source>
        <dbReference type="ARBA" id="ARBA00022679"/>
    </source>
</evidence>
<dbReference type="CDD" id="cd04301">
    <property type="entry name" value="NAT_SF"/>
    <property type="match status" value="1"/>
</dbReference>
<evidence type="ECO:0000313" key="4">
    <source>
        <dbReference type="EMBL" id="GIG31081.1"/>
    </source>
</evidence>
<dbReference type="PANTHER" id="PTHR43877:SF2">
    <property type="entry name" value="AMINOALKYLPHOSPHONATE N-ACETYLTRANSFERASE-RELATED"/>
    <property type="match status" value="1"/>
</dbReference>
<keyword evidence="2" id="KW-0012">Acyltransferase</keyword>
<keyword evidence="5" id="KW-0689">Ribosomal protein</keyword>
<dbReference type="InterPro" id="IPR016181">
    <property type="entry name" value="Acyl_CoA_acyltransferase"/>
</dbReference>
<dbReference type="Gene3D" id="3.40.630.30">
    <property type="match status" value="1"/>
</dbReference>
<dbReference type="InterPro" id="IPR000182">
    <property type="entry name" value="GNAT_dom"/>
</dbReference>
<evidence type="ECO:0000313" key="7">
    <source>
        <dbReference type="Proteomes" id="UP000618382"/>
    </source>
</evidence>
<dbReference type="InterPro" id="IPR050832">
    <property type="entry name" value="Bact_Acetyltransf"/>
</dbReference>
<dbReference type="AlphaFoldDB" id="A0A7Y9FF88"/>
<gene>
    <name evidence="5" type="ORF">BKA21_001461</name>
    <name evidence="4" type="ORF">Col01nite_02400</name>
</gene>